<dbReference type="Proteomes" id="UP000095649">
    <property type="component" value="Unassembled WGS sequence"/>
</dbReference>
<dbReference type="PROSITE" id="PS00356">
    <property type="entry name" value="HTH_LACI_1"/>
    <property type="match status" value="1"/>
</dbReference>
<name>A0A173RNM7_9FIRM</name>
<keyword evidence="1" id="KW-0805">Transcription regulation</keyword>
<sequence length="330" mass="35336">MTISDIAKLAGVSSAAVSRYLNGGPLSEQKRAVIQAVVEQTGYSPDTAAQTLRTGKVRQVGVIVPSISSQSVGQITSGIATELGASRYLMLLADTELDEQMELEYLTALQRNHVAGIILLGYDSSPQLCKALKDCRVPVVVTGQRFADLPCVYNDDRSAARDLTRKMLEHGRKNIVYIGGSEQDAATGAARRQGVQDALREVGLNADGLPRACCAVFSMEEGQRCMEELLARCPQLDGVICVTDTVAFGALQVLRAAGRRVGEDVGLAGIGDNWASKVVQPGLTTIRFYQKQVGQEAARMLLQSLEHTGPDAAPVRQTTLGYTLVERGSL</sequence>
<dbReference type="InterPro" id="IPR010982">
    <property type="entry name" value="Lambda_DNA-bd_dom_sf"/>
</dbReference>
<evidence type="ECO:0000256" key="3">
    <source>
        <dbReference type="ARBA" id="ARBA00023163"/>
    </source>
</evidence>
<keyword evidence="3" id="KW-0804">Transcription</keyword>
<dbReference type="GO" id="GO:0003700">
    <property type="term" value="F:DNA-binding transcription factor activity"/>
    <property type="evidence" value="ECO:0007669"/>
    <property type="project" value="TreeGrafter"/>
</dbReference>
<dbReference type="PANTHER" id="PTHR30146:SF109">
    <property type="entry name" value="HTH-TYPE TRANSCRIPTIONAL REGULATOR GALS"/>
    <property type="match status" value="1"/>
</dbReference>
<reference evidence="5 6" key="1">
    <citation type="submission" date="2015-09" db="EMBL/GenBank/DDBJ databases">
        <authorList>
            <consortium name="Pathogen Informatics"/>
        </authorList>
    </citation>
    <scope>NUCLEOTIDE SEQUENCE [LARGE SCALE GENOMIC DNA]</scope>
    <source>
        <strain evidence="5 6">2789STDY5834970</strain>
    </source>
</reference>
<keyword evidence="2" id="KW-0238">DNA-binding</keyword>
<proteinExistence type="predicted"/>
<dbReference type="SMART" id="SM00354">
    <property type="entry name" value="HTH_LACI"/>
    <property type="match status" value="1"/>
</dbReference>
<dbReference type="PROSITE" id="PS50932">
    <property type="entry name" value="HTH_LACI_2"/>
    <property type="match status" value="1"/>
</dbReference>
<gene>
    <name evidence="5" type="primary">ccpA_1</name>
    <name evidence="5" type="ORF">ERS852582_00539</name>
</gene>
<evidence type="ECO:0000256" key="2">
    <source>
        <dbReference type="ARBA" id="ARBA00023125"/>
    </source>
</evidence>
<evidence type="ECO:0000259" key="4">
    <source>
        <dbReference type="PROSITE" id="PS50932"/>
    </source>
</evidence>
<dbReference type="SUPFAM" id="SSF47413">
    <property type="entry name" value="lambda repressor-like DNA-binding domains"/>
    <property type="match status" value="1"/>
</dbReference>
<feature type="domain" description="HTH lacI-type" evidence="4">
    <location>
        <begin position="1"/>
        <end position="54"/>
    </location>
</feature>
<protein>
    <submittedName>
        <fullName evidence="5">Catabolite control protein</fullName>
    </submittedName>
</protein>
<dbReference type="CDD" id="cd01542">
    <property type="entry name" value="PBP1_TreR-like"/>
    <property type="match status" value="1"/>
</dbReference>
<evidence type="ECO:0000313" key="5">
    <source>
        <dbReference type="EMBL" id="CUM78788.1"/>
    </source>
</evidence>
<dbReference type="OrthoDB" id="3180992at2"/>
<dbReference type="Pfam" id="PF00532">
    <property type="entry name" value="Peripla_BP_1"/>
    <property type="match status" value="1"/>
</dbReference>
<dbReference type="InterPro" id="IPR028082">
    <property type="entry name" value="Peripla_BP_I"/>
</dbReference>
<evidence type="ECO:0000256" key="1">
    <source>
        <dbReference type="ARBA" id="ARBA00023015"/>
    </source>
</evidence>
<dbReference type="EMBL" id="CYXN01000002">
    <property type="protein sequence ID" value="CUM78788.1"/>
    <property type="molecule type" value="Genomic_DNA"/>
</dbReference>
<dbReference type="GO" id="GO:0000976">
    <property type="term" value="F:transcription cis-regulatory region binding"/>
    <property type="evidence" value="ECO:0007669"/>
    <property type="project" value="TreeGrafter"/>
</dbReference>
<dbReference type="InterPro" id="IPR001761">
    <property type="entry name" value="Peripla_BP/Lac1_sug-bd_dom"/>
</dbReference>
<dbReference type="Pfam" id="PF00356">
    <property type="entry name" value="LacI"/>
    <property type="match status" value="1"/>
</dbReference>
<dbReference type="AlphaFoldDB" id="A0A173RNM7"/>
<evidence type="ECO:0000313" key="6">
    <source>
        <dbReference type="Proteomes" id="UP000095649"/>
    </source>
</evidence>
<dbReference type="SUPFAM" id="SSF53822">
    <property type="entry name" value="Periplasmic binding protein-like I"/>
    <property type="match status" value="1"/>
</dbReference>
<accession>A0A173RNM7</accession>
<dbReference type="RefSeq" id="WP_055185059.1">
    <property type="nucleotide sequence ID" value="NZ_CYXN01000002.1"/>
</dbReference>
<dbReference type="InterPro" id="IPR000843">
    <property type="entry name" value="HTH_LacI"/>
</dbReference>
<dbReference type="CDD" id="cd01392">
    <property type="entry name" value="HTH_LacI"/>
    <property type="match status" value="1"/>
</dbReference>
<dbReference type="Gene3D" id="1.10.260.40">
    <property type="entry name" value="lambda repressor-like DNA-binding domains"/>
    <property type="match status" value="1"/>
</dbReference>
<dbReference type="PANTHER" id="PTHR30146">
    <property type="entry name" value="LACI-RELATED TRANSCRIPTIONAL REPRESSOR"/>
    <property type="match status" value="1"/>
</dbReference>
<organism evidence="5 6">
    <name type="scientific">Faecalibacterium prausnitzii</name>
    <dbReference type="NCBI Taxonomy" id="853"/>
    <lineage>
        <taxon>Bacteria</taxon>
        <taxon>Bacillati</taxon>
        <taxon>Bacillota</taxon>
        <taxon>Clostridia</taxon>
        <taxon>Eubacteriales</taxon>
        <taxon>Oscillospiraceae</taxon>
        <taxon>Faecalibacterium</taxon>
    </lineage>
</organism>
<dbReference type="Gene3D" id="3.40.50.2300">
    <property type="match status" value="2"/>
</dbReference>